<feature type="non-terminal residue" evidence="1">
    <location>
        <position position="1"/>
    </location>
</feature>
<proteinExistence type="predicted"/>
<organism evidence="1 2">
    <name type="scientific">Habropoda laboriosa</name>
    <dbReference type="NCBI Taxonomy" id="597456"/>
    <lineage>
        <taxon>Eukaryota</taxon>
        <taxon>Metazoa</taxon>
        <taxon>Ecdysozoa</taxon>
        <taxon>Arthropoda</taxon>
        <taxon>Hexapoda</taxon>
        <taxon>Insecta</taxon>
        <taxon>Pterygota</taxon>
        <taxon>Neoptera</taxon>
        <taxon>Endopterygota</taxon>
        <taxon>Hymenoptera</taxon>
        <taxon>Apocrita</taxon>
        <taxon>Aculeata</taxon>
        <taxon>Apoidea</taxon>
        <taxon>Anthophila</taxon>
        <taxon>Apidae</taxon>
        <taxon>Habropoda</taxon>
    </lineage>
</organism>
<protein>
    <submittedName>
        <fullName evidence="1">Uncharacterized protein</fullName>
    </submittedName>
</protein>
<dbReference type="Proteomes" id="UP000053825">
    <property type="component" value="Unassembled WGS sequence"/>
</dbReference>
<name>A0A0L7R4J2_9HYME</name>
<reference evidence="1 2" key="1">
    <citation type="submission" date="2015-07" db="EMBL/GenBank/DDBJ databases">
        <title>The genome of Habropoda laboriosa.</title>
        <authorList>
            <person name="Pan H."/>
            <person name="Kapheim K."/>
        </authorList>
    </citation>
    <scope>NUCLEOTIDE SEQUENCE [LARGE SCALE GENOMIC DNA]</scope>
    <source>
        <strain evidence="1">0110345459</strain>
    </source>
</reference>
<evidence type="ECO:0000313" key="2">
    <source>
        <dbReference type="Proteomes" id="UP000053825"/>
    </source>
</evidence>
<gene>
    <name evidence="1" type="ORF">WH47_10206</name>
</gene>
<keyword evidence="2" id="KW-1185">Reference proteome</keyword>
<sequence length="65" mass="7646">IGRMNPRHKVELLYGNITLIRRLMNDGLRLVRVPRLNLIRALNLPGREYDGMPYRMCARGEPEEK</sequence>
<evidence type="ECO:0000313" key="1">
    <source>
        <dbReference type="EMBL" id="KOC65744.1"/>
    </source>
</evidence>
<accession>A0A0L7R4J2</accession>
<dbReference type="AlphaFoldDB" id="A0A0L7R4J2"/>
<dbReference type="EMBL" id="KQ414657">
    <property type="protein sequence ID" value="KOC65744.1"/>
    <property type="molecule type" value="Genomic_DNA"/>
</dbReference>